<dbReference type="InterPro" id="IPR036249">
    <property type="entry name" value="Thioredoxin-like_sf"/>
</dbReference>
<reference evidence="9" key="1">
    <citation type="submission" date="2019-12" db="EMBL/GenBank/DDBJ databases">
        <title>High-Quality draft genome sequences of three cyanobacteria isolated from the limestone walls of the Old Cathedral of Coimbra.</title>
        <authorList>
            <person name="Tiago I."/>
            <person name="Soares F."/>
            <person name="Portugal A."/>
        </authorList>
    </citation>
    <scope>NUCLEOTIDE SEQUENCE</scope>
    <source>
        <strain evidence="9">A</strain>
    </source>
</reference>
<dbReference type="GO" id="GO:0045454">
    <property type="term" value="P:cell redox homeostasis"/>
    <property type="evidence" value="ECO:0007669"/>
    <property type="project" value="TreeGrafter"/>
</dbReference>
<name>A0A8J8CNS1_9CYAN</name>
<dbReference type="GO" id="GO:0005829">
    <property type="term" value="C:cytosol"/>
    <property type="evidence" value="ECO:0007669"/>
    <property type="project" value="TreeGrafter"/>
</dbReference>
<dbReference type="InterPro" id="IPR005746">
    <property type="entry name" value="Thioredoxin"/>
</dbReference>
<dbReference type="PANTHER" id="PTHR45663">
    <property type="entry name" value="GEO12009P1"/>
    <property type="match status" value="1"/>
</dbReference>
<accession>A0A8J8CNS1</accession>
<dbReference type="EMBL" id="WVIE01000043">
    <property type="protein sequence ID" value="NDJ19865.1"/>
    <property type="molecule type" value="Genomic_DNA"/>
</dbReference>
<comment type="similarity">
    <text evidence="1 6">Belongs to the thioredoxin family.</text>
</comment>
<dbReference type="SUPFAM" id="SSF52833">
    <property type="entry name" value="Thioredoxin-like"/>
    <property type="match status" value="1"/>
</dbReference>
<evidence type="ECO:0000256" key="3">
    <source>
        <dbReference type="ARBA" id="ARBA00022982"/>
    </source>
</evidence>
<sequence length="117" mass="13362">MQSGISEQTFRDEVLESSTPVLVHFWAPWCSVCRLIEPSLNQLLADWGGQLKLIGINADENLRLASSYRIATLPTVILFQGGRVLHRLDSYQKRDELRLVLQEILILKNKQPQSLPH</sequence>
<evidence type="ECO:0000259" key="8">
    <source>
        <dbReference type="PROSITE" id="PS51352"/>
    </source>
</evidence>
<evidence type="ECO:0000256" key="7">
    <source>
        <dbReference type="PIRSR" id="PIRSR000077-4"/>
    </source>
</evidence>
<dbReference type="InterPro" id="IPR013766">
    <property type="entry name" value="Thioredoxin_domain"/>
</dbReference>
<dbReference type="Pfam" id="PF00085">
    <property type="entry name" value="Thioredoxin"/>
    <property type="match status" value="1"/>
</dbReference>
<dbReference type="PROSITE" id="PS51352">
    <property type="entry name" value="THIOREDOXIN_2"/>
    <property type="match status" value="1"/>
</dbReference>
<proteinExistence type="inferred from homology"/>
<keyword evidence="3" id="KW-0249">Electron transport</keyword>
<dbReference type="AlphaFoldDB" id="A0A8J8CNS1"/>
<evidence type="ECO:0000256" key="5">
    <source>
        <dbReference type="ARBA" id="ARBA00023284"/>
    </source>
</evidence>
<feature type="disulfide bond" description="Redox-active" evidence="7">
    <location>
        <begin position="30"/>
        <end position="33"/>
    </location>
</feature>
<dbReference type="PANTHER" id="PTHR45663:SF11">
    <property type="entry name" value="GEO12009P1"/>
    <property type="match status" value="1"/>
</dbReference>
<keyword evidence="5 7" id="KW-0676">Redox-active center</keyword>
<gene>
    <name evidence="9" type="ORF">GS601_21685</name>
</gene>
<evidence type="ECO:0000256" key="4">
    <source>
        <dbReference type="ARBA" id="ARBA00023157"/>
    </source>
</evidence>
<dbReference type="GO" id="GO:0015035">
    <property type="term" value="F:protein-disulfide reductase activity"/>
    <property type="evidence" value="ECO:0007669"/>
    <property type="project" value="InterPro"/>
</dbReference>
<evidence type="ECO:0000256" key="1">
    <source>
        <dbReference type="ARBA" id="ARBA00008987"/>
    </source>
</evidence>
<keyword evidence="2" id="KW-0813">Transport</keyword>
<dbReference type="PRINTS" id="PR00421">
    <property type="entry name" value="THIOREDOXIN"/>
</dbReference>
<protein>
    <recommendedName>
        <fullName evidence="6">Thioredoxin</fullName>
    </recommendedName>
</protein>
<keyword evidence="10" id="KW-1185">Reference proteome</keyword>
<evidence type="ECO:0000313" key="9">
    <source>
        <dbReference type="EMBL" id="NDJ19865.1"/>
    </source>
</evidence>
<dbReference type="RefSeq" id="WP_162425388.1">
    <property type="nucleotide sequence ID" value="NZ_WVIE01000043.1"/>
</dbReference>
<dbReference type="PIRSF" id="PIRSF000077">
    <property type="entry name" value="Thioredoxin"/>
    <property type="match status" value="1"/>
</dbReference>
<keyword evidence="4 7" id="KW-1015">Disulfide bond</keyword>
<dbReference type="Proteomes" id="UP000646053">
    <property type="component" value="Unassembled WGS sequence"/>
</dbReference>
<comment type="caution">
    <text evidence="9">The sequence shown here is derived from an EMBL/GenBank/DDBJ whole genome shotgun (WGS) entry which is preliminary data.</text>
</comment>
<dbReference type="Gene3D" id="3.40.30.10">
    <property type="entry name" value="Glutaredoxin"/>
    <property type="match status" value="1"/>
</dbReference>
<organism evidence="9 10">
    <name type="scientific">Myxacorys almedinensis A</name>
    <dbReference type="NCBI Taxonomy" id="2690445"/>
    <lineage>
        <taxon>Bacteria</taxon>
        <taxon>Bacillati</taxon>
        <taxon>Cyanobacteriota</taxon>
        <taxon>Cyanophyceae</taxon>
        <taxon>Leptolyngbyales</taxon>
        <taxon>Leptolyngbyaceae</taxon>
        <taxon>Myxacorys</taxon>
        <taxon>Myxacorys almedinensis</taxon>
    </lineage>
</organism>
<evidence type="ECO:0000313" key="10">
    <source>
        <dbReference type="Proteomes" id="UP000646053"/>
    </source>
</evidence>
<evidence type="ECO:0000256" key="6">
    <source>
        <dbReference type="PIRNR" id="PIRNR000077"/>
    </source>
</evidence>
<dbReference type="CDD" id="cd02947">
    <property type="entry name" value="TRX_family"/>
    <property type="match status" value="1"/>
</dbReference>
<feature type="domain" description="Thioredoxin" evidence="8">
    <location>
        <begin position="1"/>
        <end position="106"/>
    </location>
</feature>
<evidence type="ECO:0000256" key="2">
    <source>
        <dbReference type="ARBA" id="ARBA00022448"/>
    </source>
</evidence>